<evidence type="ECO:0000313" key="9">
    <source>
        <dbReference type="Proteomes" id="UP000059419"/>
    </source>
</evidence>
<evidence type="ECO:0000256" key="1">
    <source>
        <dbReference type="ARBA" id="ARBA00004141"/>
    </source>
</evidence>
<feature type="transmembrane region" description="Helical" evidence="6">
    <location>
        <begin position="175"/>
        <end position="198"/>
    </location>
</feature>
<keyword evidence="5 6" id="KW-0472">Membrane</keyword>
<dbReference type="Pfam" id="PF07690">
    <property type="entry name" value="MFS_1"/>
    <property type="match status" value="1"/>
</dbReference>
<feature type="transmembrane region" description="Helical" evidence="6">
    <location>
        <begin position="490"/>
        <end position="516"/>
    </location>
</feature>
<gene>
    <name evidence="8" type="primary">emrB2</name>
    <name evidence="8" type="ORF">EM595_2582</name>
</gene>
<feature type="transmembrane region" description="Helical" evidence="6">
    <location>
        <begin position="383"/>
        <end position="401"/>
    </location>
</feature>
<evidence type="ECO:0000256" key="4">
    <source>
        <dbReference type="ARBA" id="ARBA00022989"/>
    </source>
</evidence>
<keyword evidence="3 6" id="KW-0812">Transmembrane</keyword>
<dbReference type="InterPro" id="IPR011701">
    <property type="entry name" value="MFS"/>
</dbReference>
<dbReference type="GO" id="GO:0016020">
    <property type="term" value="C:membrane"/>
    <property type="evidence" value="ECO:0007669"/>
    <property type="project" value="UniProtKB-SubCell"/>
</dbReference>
<dbReference type="InterPro" id="IPR036259">
    <property type="entry name" value="MFS_trans_sf"/>
</dbReference>
<organism evidence="8 9">
    <name type="scientific">Duffyella gerundensis</name>
    <dbReference type="NCBI Taxonomy" id="1619313"/>
    <lineage>
        <taxon>Bacteria</taxon>
        <taxon>Pseudomonadati</taxon>
        <taxon>Pseudomonadota</taxon>
        <taxon>Gammaproteobacteria</taxon>
        <taxon>Enterobacterales</taxon>
        <taxon>Erwiniaceae</taxon>
        <taxon>Duffyella</taxon>
    </lineage>
</organism>
<dbReference type="STRING" id="1619313.EM595_2582"/>
<accession>A0A0U5EBP8</accession>
<feature type="transmembrane region" description="Helical" evidence="6">
    <location>
        <begin position="89"/>
        <end position="108"/>
    </location>
</feature>
<dbReference type="PROSITE" id="PS50850">
    <property type="entry name" value="MFS"/>
    <property type="match status" value="1"/>
</dbReference>
<dbReference type="OrthoDB" id="9812221at2"/>
<evidence type="ECO:0000313" key="8">
    <source>
        <dbReference type="EMBL" id="CUU24813.1"/>
    </source>
</evidence>
<comment type="subcellular location">
    <subcellularLocation>
        <location evidence="1">Membrane</location>
        <topology evidence="1">Multi-pass membrane protein</topology>
    </subcellularLocation>
</comment>
<dbReference type="Gene3D" id="1.20.1250.20">
    <property type="entry name" value="MFS general substrate transporter like domains"/>
    <property type="match status" value="1"/>
</dbReference>
<feature type="transmembrane region" description="Helical" evidence="6">
    <location>
        <begin position="346"/>
        <end position="363"/>
    </location>
</feature>
<feature type="transmembrane region" description="Helical" evidence="6">
    <location>
        <begin position="281"/>
        <end position="303"/>
    </location>
</feature>
<feature type="transmembrane region" description="Helical" evidence="6">
    <location>
        <begin position="16"/>
        <end position="36"/>
    </location>
</feature>
<sequence>MTTSPAAPTPPAPHPFTFRLAMGLLGVLIAALTSGLNDRVSDMALADLRAATGIDYATGSWLVSAYQAAEVAAMMLAPWFAVTFSLRRFTLTVSLGFALIGALLPFAPNGTLLIALRALQGLFGGALPPMLMTVALRFLPPPIKLFGLSAYALTATFGPNMAASLAALWTDSVGWQFVFWQVIPPMLIACLLTGWGIPQDPTRYERFRQMDLFGMVTGSAGIAMLILALTQGERLDWFDSPLYSGLLLVSLACLTVFAINEWFHPLPLFKLQMLSRRNLSFGLIGLSAVLVLTLSGSALPSGYLAQVSGFRTVQFAPLALTIGLPQLLVAPLLAALLNIRWIDCRWMLIAGATLIAGSCLLGTQITSDWARTNFWLIQAMQALGQPMIILPILMTATSVVAPPEGPFASAMFNTVRGFSSIAAGTLVEWFLSHREQFHSNVLLNAAAQKPWLLSAENGASASGSQPFLADGSVSSGENLSQFASMVKHQALVLGISDSYLMLIGFAALLILLTALLPRRVWPPQTLLNSSTTKTRI</sequence>
<evidence type="ECO:0000256" key="5">
    <source>
        <dbReference type="ARBA" id="ARBA00023136"/>
    </source>
</evidence>
<dbReference type="RefSeq" id="WP_067432645.1">
    <property type="nucleotide sequence ID" value="NZ_LN907827.1"/>
</dbReference>
<protein>
    <submittedName>
        <fullName evidence="8">Putative MFS family transporter</fullName>
    </submittedName>
</protein>
<evidence type="ECO:0000256" key="3">
    <source>
        <dbReference type="ARBA" id="ARBA00022692"/>
    </source>
</evidence>
<feature type="transmembrane region" description="Helical" evidence="6">
    <location>
        <begin position="114"/>
        <end position="136"/>
    </location>
</feature>
<dbReference type="KEGG" id="ege:EM595_2582"/>
<dbReference type="PANTHER" id="PTHR42718">
    <property type="entry name" value="MAJOR FACILITATOR SUPERFAMILY MULTIDRUG TRANSPORTER MFSC"/>
    <property type="match status" value="1"/>
</dbReference>
<evidence type="ECO:0000256" key="6">
    <source>
        <dbReference type="SAM" id="Phobius"/>
    </source>
</evidence>
<dbReference type="GO" id="GO:0022857">
    <property type="term" value="F:transmembrane transporter activity"/>
    <property type="evidence" value="ECO:0007669"/>
    <property type="project" value="InterPro"/>
</dbReference>
<evidence type="ECO:0000259" key="7">
    <source>
        <dbReference type="PROSITE" id="PS50850"/>
    </source>
</evidence>
<feature type="transmembrane region" description="Helical" evidence="6">
    <location>
        <begin position="148"/>
        <end position="169"/>
    </location>
</feature>
<keyword evidence="4 6" id="KW-1133">Transmembrane helix</keyword>
<keyword evidence="2" id="KW-0813">Transport</keyword>
<feature type="domain" description="Major facilitator superfamily (MFS) profile" evidence="7">
    <location>
        <begin position="19"/>
        <end position="521"/>
    </location>
</feature>
<feature type="transmembrane region" description="Helical" evidence="6">
    <location>
        <begin position="242"/>
        <end position="260"/>
    </location>
</feature>
<reference evidence="9" key="1">
    <citation type="submission" date="2015-11" db="EMBL/GenBank/DDBJ databases">
        <authorList>
            <person name="Blom J."/>
        </authorList>
    </citation>
    <scope>NUCLEOTIDE SEQUENCE [LARGE SCALE GENOMIC DNA]</scope>
</reference>
<name>A0A0U5EBP8_9GAMM</name>
<dbReference type="Proteomes" id="UP000059419">
    <property type="component" value="Chromosome 1"/>
</dbReference>
<feature type="transmembrane region" description="Helical" evidence="6">
    <location>
        <begin position="315"/>
        <end position="339"/>
    </location>
</feature>
<proteinExistence type="predicted"/>
<dbReference type="PANTHER" id="PTHR42718:SF9">
    <property type="entry name" value="MAJOR FACILITATOR SUPERFAMILY MULTIDRUG TRANSPORTER MFSC"/>
    <property type="match status" value="1"/>
</dbReference>
<dbReference type="EMBL" id="LN907827">
    <property type="protein sequence ID" value="CUU24813.1"/>
    <property type="molecule type" value="Genomic_DNA"/>
</dbReference>
<dbReference type="SUPFAM" id="SSF103473">
    <property type="entry name" value="MFS general substrate transporter"/>
    <property type="match status" value="1"/>
</dbReference>
<evidence type="ECO:0000256" key="2">
    <source>
        <dbReference type="ARBA" id="ARBA00022448"/>
    </source>
</evidence>
<dbReference type="PATRIC" id="fig|1619313.3.peg.2685"/>
<dbReference type="InterPro" id="IPR020846">
    <property type="entry name" value="MFS_dom"/>
</dbReference>
<dbReference type="AlphaFoldDB" id="A0A0U5EBP8"/>
<feature type="transmembrane region" description="Helical" evidence="6">
    <location>
        <begin position="210"/>
        <end position="230"/>
    </location>
</feature>
<keyword evidence="9" id="KW-1185">Reference proteome</keyword>